<feature type="transmembrane region" description="Helical" evidence="1">
    <location>
        <begin position="139"/>
        <end position="158"/>
    </location>
</feature>
<feature type="transmembrane region" description="Helical" evidence="1">
    <location>
        <begin position="61"/>
        <end position="83"/>
    </location>
</feature>
<protein>
    <submittedName>
        <fullName evidence="2">Membrane protein</fullName>
    </submittedName>
</protein>
<feature type="transmembrane region" description="Helical" evidence="1">
    <location>
        <begin position="7"/>
        <end position="24"/>
    </location>
</feature>
<dbReference type="RefSeq" id="WP_307252942.1">
    <property type="nucleotide sequence ID" value="NZ_JAUSUV010000007.1"/>
</dbReference>
<evidence type="ECO:0000313" key="2">
    <source>
        <dbReference type="EMBL" id="MDQ0417750.1"/>
    </source>
</evidence>
<dbReference type="Proteomes" id="UP001238450">
    <property type="component" value="Unassembled WGS sequence"/>
</dbReference>
<dbReference type="EMBL" id="JAUSUV010000007">
    <property type="protein sequence ID" value="MDQ0417750.1"/>
    <property type="molecule type" value="Genomic_DNA"/>
</dbReference>
<feature type="transmembrane region" description="Helical" evidence="1">
    <location>
        <begin position="89"/>
        <end position="109"/>
    </location>
</feature>
<keyword evidence="1" id="KW-0472">Membrane</keyword>
<dbReference type="InterPro" id="IPR019286">
    <property type="entry name" value="DUF2339_TM"/>
</dbReference>
<dbReference type="PANTHER" id="PTHR38434:SF1">
    <property type="entry name" value="BLL2549 PROTEIN"/>
    <property type="match status" value="1"/>
</dbReference>
<gene>
    <name evidence="2" type="ORF">J2Z48_001923</name>
</gene>
<accession>A0AAJ1TN25</accession>
<name>A0AAJ1TN25_9BACL</name>
<reference evidence="2 3" key="1">
    <citation type="submission" date="2023-07" db="EMBL/GenBank/DDBJ databases">
        <title>Genomic Encyclopedia of Type Strains, Phase IV (KMG-IV): sequencing the most valuable type-strain genomes for metagenomic binning, comparative biology and taxonomic classification.</title>
        <authorList>
            <person name="Goeker M."/>
        </authorList>
    </citation>
    <scope>NUCLEOTIDE SEQUENCE [LARGE SCALE GENOMIC DNA]</scope>
    <source>
        <strain evidence="2 3">DSM 46876</strain>
    </source>
</reference>
<organism evidence="2 3">
    <name type="scientific">Croceifilum oryzae</name>
    <dbReference type="NCBI Taxonomy" id="1553429"/>
    <lineage>
        <taxon>Bacteria</taxon>
        <taxon>Bacillati</taxon>
        <taxon>Bacillota</taxon>
        <taxon>Bacilli</taxon>
        <taxon>Bacillales</taxon>
        <taxon>Thermoactinomycetaceae</taxon>
        <taxon>Croceifilum</taxon>
    </lineage>
</organism>
<feature type="transmembrane region" description="Helical" evidence="1">
    <location>
        <begin position="165"/>
        <end position="183"/>
    </location>
</feature>
<keyword evidence="1" id="KW-1133">Transmembrane helix</keyword>
<keyword evidence="1" id="KW-0812">Transmembrane</keyword>
<keyword evidence="3" id="KW-1185">Reference proteome</keyword>
<feature type="transmembrane region" description="Helical" evidence="1">
    <location>
        <begin position="116"/>
        <end position="133"/>
    </location>
</feature>
<evidence type="ECO:0000313" key="3">
    <source>
        <dbReference type="Proteomes" id="UP001238450"/>
    </source>
</evidence>
<evidence type="ECO:0000256" key="1">
    <source>
        <dbReference type="SAM" id="Phobius"/>
    </source>
</evidence>
<sequence>MLIGGKWLNRIGALAIIFGMIFFYKYAVDHDWINETMQVCLGYLVAGLFAWMGIRTHKKGLPIFAQGILGTAIAVSYTTSFAAYEFYHLIPTLVGFALMSVVTIGAFWIGFRYSSIAIALLGWFGGFVTPLLIHSDHGSTIGLFSYLGALTIGVLILVYRRPSWWILQSLSFGAVHLMLLIWVSDKPYGEERALHVALACLYGLIFVSFEYLMDRVKKWKIAMM</sequence>
<comment type="caution">
    <text evidence="2">The sequence shown here is derived from an EMBL/GenBank/DDBJ whole genome shotgun (WGS) entry which is preliminary data.</text>
</comment>
<dbReference type="PANTHER" id="PTHR38434">
    <property type="entry name" value="BLL2549 PROTEIN"/>
    <property type="match status" value="1"/>
</dbReference>
<dbReference type="Pfam" id="PF10101">
    <property type="entry name" value="DUF2339"/>
    <property type="match status" value="1"/>
</dbReference>
<feature type="transmembrane region" description="Helical" evidence="1">
    <location>
        <begin position="36"/>
        <end position="54"/>
    </location>
</feature>
<feature type="transmembrane region" description="Helical" evidence="1">
    <location>
        <begin position="195"/>
        <end position="213"/>
    </location>
</feature>
<dbReference type="AlphaFoldDB" id="A0AAJ1TN25"/>
<proteinExistence type="predicted"/>